<organism evidence="2 3">
    <name type="scientific">Thalassiosira oceanica</name>
    <name type="common">Marine diatom</name>
    <dbReference type="NCBI Taxonomy" id="159749"/>
    <lineage>
        <taxon>Eukaryota</taxon>
        <taxon>Sar</taxon>
        <taxon>Stramenopiles</taxon>
        <taxon>Ochrophyta</taxon>
        <taxon>Bacillariophyta</taxon>
        <taxon>Coscinodiscophyceae</taxon>
        <taxon>Thalassiosirophycidae</taxon>
        <taxon>Thalassiosirales</taxon>
        <taxon>Thalassiosiraceae</taxon>
        <taxon>Thalassiosira</taxon>
    </lineage>
</organism>
<dbReference type="Proteomes" id="UP000266841">
    <property type="component" value="Unassembled WGS sequence"/>
</dbReference>
<sequence length="59" mass="6077">AWLVSGSVVLPFSGVTAIPEEWSAPRGQVVGLAIPTSGFGVKHDGCGEEKGPQPRLNSC</sequence>
<reference evidence="2 3" key="1">
    <citation type="journal article" date="2012" name="Genome Biol.">
        <title>Genome and low-iron response of an oceanic diatom adapted to chronic iron limitation.</title>
        <authorList>
            <person name="Lommer M."/>
            <person name="Specht M."/>
            <person name="Roy A.S."/>
            <person name="Kraemer L."/>
            <person name="Andreson R."/>
            <person name="Gutowska M.A."/>
            <person name="Wolf J."/>
            <person name="Bergner S.V."/>
            <person name="Schilhabel M.B."/>
            <person name="Klostermeier U.C."/>
            <person name="Beiko R.G."/>
            <person name="Rosenstiel P."/>
            <person name="Hippler M."/>
            <person name="Laroche J."/>
        </authorList>
    </citation>
    <scope>NUCLEOTIDE SEQUENCE [LARGE SCALE GENOMIC DNA]</scope>
    <source>
        <strain evidence="2 3">CCMP1005</strain>
    </source>
</reference>
<dbReference type="EMBL" id="AGNL01005882">
    <property type="protein sequence ID" value="EJK72419.1"/>
    <property type="molecule type" value="Genomic_DNA"/>
</dbReference>
<comment type="caution">
    <text evidence="2">The sequence shown here is derived from an EMBL/GenBank/DDBJ whole genome shotgun (WGS) entry which is preliminary data.</text>
</comment>
<evidence type="ECO:0000256" key="1">
    <source>
        <dbReference type="SAM" id="SignalP"/>
    </source>
</evidence>
<keyword evidence="3" id="KW-1185">Reference proteome</keyword>
<keyword evidence="1" id="KW-0732">Signal</keyword>
<gene>
    <name evidence="2" type="ORF">THAOC_06052</name>
</gene>
<feature type="signal peptide" evidence="1">
    <location>
        <begin position="1"/>
        <end position="17"/>
    </location>
</feature>
<accession>K0T5K6</accession>
<evidence type="ECO:0000313" key="3">
    <source>
        <dbReference type="Proteomes" id="UP000266841"/>
    </source>
</evidence>
<dbReference type="AlphaFoldDB" id="K0T5K6"/>
<feature type="chain" id="PRO_5003841617" evidence="1">
    <location>
        <begin position="18"/>
        <end position="59"/>
    </location>
</feature>
<name>K0T5K6_THAOC</name>
<evidence type="ECO:0000313" key="2">
    <source>
        <dbReference type="EMBL" id="EJK72419.1"/>
    </source>
</evidence>
<protein>
    <submittedName>
        <fullName evidence="2">Uncharacterized protein</fullName>
    </submittedName>
</protein>
<feature type="non-terminal residue" evidence="2">
    <location>
        <position position="1"/>
    </location>
</feature>
<proteinExistence type="predicted"/>